<evidence type="ECO:0000313" key="3">
    <source>
        <dbReference type="Proteomes" id="UP000654918"/>
    </source>
</evidence>
<feature type="compositionally biased region" description="Low complexity" evidence="1">
    <location>
        <begin position="90"/>
        <end position="125"/>
    </location>
</feature>
<comment type="caution">
    <text evidence="2">The sequence shown here is derived from an EMBL/GenBank/DDBJ whole genome shotgun (WGS) entry which is preliminary data.</text>
</comment>
<organism evidence="2 3">
    <name type="scientific">Colletotrichum plurivorum</name>
    <dbReference type="NCBI Taxonomy" id="2175906"/>
    <lineage>
        <taxon>Eukaryota</taxon>
        <taxon>Fungi</taxon>
        <taxon>Dikarya</taxon>
        <taxon>Ascomycota</taxon>
        <taxon>Pezizomycotina</taxon>
        <taxon>Sordariomycetes</taxon>
        <taxon>Hypocreomycetidae</taxon>
        <taxon>Glomerellales</taxon>
        <taxon>Glomerellaceae</taxon>
        <taxon>Colletotrichum</taxon>
        <taxon>Colletotrichum orchidearum species complex</taxon>
    </lineage>
</organism>
<reference evidence="2" key="1">
    <citation type="journal article" date="2020" name="Phytopathology">
        <title>Genome Sequence Resources of Colletotrichum truncatum, C. plurivorum, C. musicola, and C. sojae: Four Species Pathogenic to Soybean (Glycine max).</title>
        <authorList>
            <person name="Rogerio F."/>
            <person name="Boufleur T.R."/>
            <person name="Ciampi-Guillardi M."/>
            <person name="Sukno S.A."/>
            <person name="Thon M.R."/>
            <person name="Massola Junior N.S."/>
            <person name="Baroncelli R."/>
        </authorList>
    </citation>
    <scope>NUCLEOTIDE SEQUENCE</scope>
    <source>
        <strain evidence="2">LFN00145</strain>
    </source>
</reference>
<feature type="compositionally biased region" description="Polar residues" evidence="1">
    <location>
        <begin position="22"/>
        <end position="42"/>
    </location>
</feature>
<protein>
    <submittedName>
        <fullName evidence="2">Uncharacterized protein</fullName>
    </submittedName>
</protein>
<sequence length="219" mass="22813">MRPLYGFIPRLYAPLRTLTRQSFGPSPAANATTGTFGLSNRMSTSSGPQSSSASSKLANGAAEEARKANGGQEEQALPDEGHRQHHPTKSTSPAPENATSSAPAANNASTDSSQPRPQQQPGQPLALPPLPELPTSGNSAGAPPTTVLDLGGQQGGGASTKLDHLGPLVVHQDGTMSRINNWGEMTEIERQNTLRILGKRNQIRLATLRDGAGGEGQRG</sequence>
<feature type="region of interest" description="Disordered" evidence="1">
    <location>
        <begin position="22"/>
        <end position="159"/>
    </location>
</feature>
<evidence type="ECO:0000313" key="2">
    <source>
        <dbReference type="EMBL" id="KAF6840489.1"/>
    </source>
</evidence>
<keyword evidence="3" id="KW-1185">Reference proteome</keyword>
<feature type="compositionally biased region" description="Low complexity" evidence="1">
    <location>
        <begin position="43"/>
        <end position="55"/>
    </location>
</feature>
<dbReference type="AlphaFoldDB" id="A0A8H6NQA4"/>
<dbReference type="Proteomes" id="UP000654918">
    <property type="component" value="Unassembled WGS sequence"/>
</dbReference>
<dbReference type="PANTHER" id="PTHR39474">
    <property type="entry name" value="UNNAMED PRODUCT"/>
    <property type="match status" value="1"/>
</dbReference>
<dbReference type="PANTHER" id="PTHR39474:SF1">
    <property type="entry name" value="FUNGAL SPECIFIC TRANSCRIPTION FACTOR"/>
    <property type="match status" value="1"/>
</dbReference>
<name>A0A8H6NQA4_9PEZI</name>
<gene>
    <name evidence="2" type="ORF">CPLU01_01175</name>
</gene>
<evidence type="ECO:0000256" key="1">
    <source>
        <dbReference type="SAM" id="MobiDB-lite"/>
    </source>
</evidence>
<proteinExistence type="predicted"/>
<dbReference type="EMBL" id="WIGO01000007">
    <property type="protein sequence ID" value="KAF6840489.1"/>
    <property type="molecule type" value="Genomic_DNA"/>
</dbReference>
<accession>A0A8H6NQA4</accession>